<gene>
    <name evidence="2" type="ORF">QO011_000023</name>
</gene>
<dbReference type="Pfam" id="PF26354">
    <property type="entry name" value="DMF_alpha"/>
    <property type="match status" value="1"/>
</dbReference>
<dbReference type="RefSeq" id="WP_307266132.1">
    <property type="nucleotide sequence ID" value="NZ_JAUSVX010000001.1"/>
</dbReference>
<dbReference type="Proteomes" id="UP001242480">
    <property type="component" value="Unassembled WGS sequence"/>
</dbReference>
<comment type="caution">
    <text evidence="2">The sequence shown here is derived from an EMBL/GenBank/DDBJ whole genome shotgun (WGS) entry which is preliminary data.</text>
</comment>
<feature type="domain" description="N,N-dimethylformamidase alpha subunit" evidence="1">
    <location>
        <begin position="11"/>
        <end position="95"/>
    </location>
</feature>
<name>A0ABU0IYE0_9HYPH</name>
<reference evidence="2 3" key="1">
    <citation type="submission" date="2023-07" db="EMBL/GenBank/DDBJ databases">
        <title>Genomic Encyclopedia of Type Strains, Phase IV (KMG-IV): sequencing the most valuable type-strain genomes for metagenomic binning, comparative biology and taxonomic classification.</title>
        <authorList>
            <person name="Goeker M."/>
        </authorList>
    </citation>
    <scope>NUCLEOTIDE SEQUENCE [LARGE SCALE GENOMIC DNA]</scope>
    <source>
        <strain evidence="2 3">DSM 19619</strain>
    </source>
</reference>
<dbReference type="EMBL" id="JAUSVX010000001">
    <property type="protein sequence ID" value="MDQ0467028.1"/>
    <property type="molecule type" value="Genomic_DNA"/>
</dbReference>
<protein>
    <recommendedName>
        <fullName evidence="1">N,N-dimethylformamidase alpha subunit domain-containing protein</fullName>
    </recommendedName>
</protein>
<organism evidence="2 3">
    <name type="scientific">Labrys wisconsinensis</name>
    <dbReference type="NCBI Taxonomy" id="425677"/>
    <lineage>
        <taxon>Bacteria</taxon>
        <taxon>Pseudomonadati</taxon>
        <taxon>Pseudomonadota</taxon>
        <taxon>Alphaproteobacteria</taxon>
        <taxon>Hyphomicrobiales</taxon>
        <taxon>Xanthobacteraceae</taxon>
        <taxon>Labrys</taxon>
    </lineage>
</organism>
<proteinExistence type="predicted"/>
<keyword evidence="3" id="KW-1185">Reference proteome</keyword>
<evidence type="ECO:0000259" key="1">
    <source>
        <dbReference type="Pfam" id="PF26354"/>
    </source>
</evidence>
<evidence type="ECO:0000313" key="2">
    <source>
        <dbReference type="EMBL" id="MDQ0467028.1"/>
    </source>
</evidence>
<sequence length="106" mass="12505">MVYKIDPDEDRRYIEEFRQRPIGRHSPGLMRLLCVMRVDPTGNQIILVCRKPFAEWVLATMPPDRADPIAIEDEPVFASREEAEWAVFCRRWRLLTGESINRPLHD</sequence>
<evidence type="ECO:0000313" key="3">
    <source>
        <dbReference type="Proteomes" id="UP001242480"/>
    </source>
</evidence>
<accession>A0ABU0IYE0</accession>
<dbReference type="InterPro" id="IPR058713">
    <property type="entry name" value="DMF_alpha_dom"/>
</dbReference>